<dbReference type="Proteomes" id="UP000197174">
    <property type="component" value="Unassembled WGS sequence"/>
</dbReference>
<evidence type="ECO:0000259" key="2">
    <source>
        <dbReference type="SMART" id="SM00939"/>
    </source>
</evidence>
<evidence type="ECO:0000313" key="4">
    <source>
        <dbReference type="Proteomes" id="UP000197174"/>
    </source>
</evidence>
<protein>
    <recommendedName>
        <fullName evidence="2">Xaa-Pro dipeptidyl-peptidase C-terminal domain-containing protein</fullName>
    </recommendedName>
</protein>
<dbReference type="SMART" id="SM00939">
    <property type="entry name" value="PepX_C"/>
    <property type="match status" value="1"/>
</dbReference>
<dbReference type="Pfam" id="PF08530">
    <property type="entry name" value="PepX_C"/>
    <property type="match status" value="1"/>
</dbReference>
<dbReference type="Pfam" id="PF02129">
    <property type="entry name" value="Peptidase_S15"/>
    <property type="match status" value="1"/>
</dbReference>
<dbReference type="InterPro" id="IPR013736">
    <property type="entry name" value="Xaa-Pro_dipept_C"/>
</dbReference>
<gene>
    <name evidence="3" type="ORF">B5D80_15250</name>
</gene>
<organism evidence="3 4">
    <name type="scientific">Micromonospora wenchangensis</name>
    <dbReference type="NCBI Taxonomy" id="1185415"/>
    <lineage>
        <taxon>Bacteria</taxon>
        <taxon>Bacillati</taxon>
        <taxon>Actinomycetota</taxon>
        <taxon>Actinomycetes</taxon>
        <taxon>Micromonosporales</taxon>
        <taxon>Micromonosporaceae</taxon>
        <taxon>Micromonospora</taxon>
    </lineage>
</organism>
<evidence type="ECO:0000256" key="1">
    <source>
        <dbReference type="ARBA" id="ARBA00022801"/>
    </source>
</evidence>
<dbReference type="GO" id="GO:0008239">
    <property type="term" value="F:dipeptidyl-peptidase activity"/>
    <property type="evidence" value="ECO:0007669"/>
    <property type="project" value="InterPro"/>
</dbReference>
<feature type="domain" description="Xaa-Pro dipeptidyl-peptidase C-terminal" evidence="2">
    <location>
        <begin position="317"/>
        <end position="539"/>
    </location>
</feature>
<dbReference type="Gene3D" id="2.60.120.260">
    <property type="entry name" value="Galactose-binding domain-like"/>
    <property type="match status" value="1"/>
</dbReference>
<proteinExistence type="predicted"/>
<dbReference type="Gene3D" id="3.40.50.1820">
    <property type="entry name" value="alpha/beta hydrolase"/>
    <property type="match status" value="1"/>
</dbReference>
<accession>A0A246RL96</accession>
<sequence length="549" mass="60021">MTVAKRPGLAARLYDRATARQQRLPKARCDIRVEHGLAVPARDGVTLVTDHYLPVGQQGRGTVLIRTPYGRGLPINADARLFAGQGYHVVVQSCRGTFGSGGRFMGLANEMDDGQDAVAWLRRQRWFDGRLATYGASAVGWTQWALLMDPPPELRTSIIIAGMHDVGRFAWPAGAMRVYDLLTWARAIGVQERFGVLGVLTVFSLAARLNAPTLAGLPFAAAAERSLRNRAPWFGEMLSHPDLSDPFWEPYNACAALEKVQVPVRLVAGWQDVMLPQTMRQYAVLRERGLDVSLTVGPWIHQVTVVGGNGELAGENLDWLAEHLAGAPVTRRRQAVRIQVTGTGEWREHAAWPPPGTEQVHFLHPGGLLTERQVPQGDSSFVYDPGDPTPTVGGPLLDRSAGVHDNRSLEQRADVLTFTTAPIVDELEIIGTPVVELDHVTDNPHADLFVRLCDVDPKGRSHNFTEAFLRLEPTENGPVRLELDPCAHRLAPGHRLRLQVSGGSFPHYLRNEGTGAQPGTGVRLAPCTHTVHHGRSRVILPVAQPVAGP</sequence>
<evidence type="ECO:0000313" key="3">
    <source>
        <dbReference type="EMBL" id="OWV06766.1"/>
    </source>
</evidence>
<dbReference type="OrthoDB" id="5240615at2"/>
<dbReference type="InterPro" id="IPR029058">
    <property type="entry name" value="AB_hydrolase_fold"/>
</dbReference>
<dbReference type="InterPro" id="IPR000383">
    <property type="entry name" value="Xaa-Pro-like_dom"/>
</dbReference>
<dbReference type="SUPFAM" id="SSF49785">
    <property type="entry name" value="Galactose-binding domain-like"/>
    <property type="match status" value="1"/>
</dbReference>
<dbReference type="EMBL" id="MZMV01000023">
    <property type="protein sequence ID" value="OWV06766.1"/>
    <property type="molecule type" value="Genomic_DNA"/>
</dbReference>
<dbReference type="InterPro" id="IPR008979">
    <property type="entry name" value="Galactose-bd-like_sf"/>
</dbReference>
<keyword evidence="1" id="KW-0378">Hydrolase</keyword>
<reference evidence="3 4" key="1">
    <citation type="submission" date="2017-03" db="EMBL/GenBank/DDBJ databases">
        <title>Whole genome sequence of Micromonospora wenchangensis, isolated from mangrove soil.</title>
        <authorList>
            <person name="Yang H."/>
        </authorList>
    </citation>
    <scope>NUCLEOTIDE SEQUENCE [LARGE SCALE GENOMIC DNA]</scope>
    <source>
        <strain evidence="3 4">CCTCC AA 2012002</strain>
    </source>
</reference>
<dbReference type="AlphaFoldDB" id="A0A246RL96"/>
<comment type="caution">
    <text evidence="3">The sequence shown here is derived from an EMBL/GenBank/DDBJ whole genome shotgun (WGS) entry which is preliminary data.</text>
</comment>
<dbReference type="InterPro" id="IPR005674">
    <property type="entry name" value="CocE/Ser_esterase"/>
</dbReference>
<dbReference type="NCBIfam" id="TIGR00976">
    <property type="entry name" value="CocE_NonD"/>
    <property type="match status" value="1"/>
</dbReference>
<dbReference type="RefSeq" id="WP_088644533.1">
    <property type="nucleotide sequence ID" value="NZ_MZMV01000023.1"/>
</dbReference>
<dbReference type="SUPFAM" id="SSF53474">
    <property type="entry name" value="alpha/beta-Hydrolases"/>
    <property type="match status" value="1"/>
</dbReference>
<keyword evidence="4" id="KW-1185">Reference proteome</keyword>
<dbReference type="Gene3D" id="1.10.3020.10">
    <property type="entry name" value="alpha-amino acid ester hydrolase ( Helical cap domain)"/>
    <property type="match status" value="1"/>
</dbReference>
<name>A0A246RL96_9ACTN</name>